<accession>A0A365HBQ8</accession>
<feature type="DNA-binding region" description="H-T-H motif" evidence="4">
    <location>
        <begin position="182"/>
        <end position="201"/>
    </location>
</feature>
<reference evidence="7 8" key="1">
    <citation type="submission" date="2018-06" db="EMBL/GenBank/DDBJ databases">
        <title>Actinomadura craniellae sp. nov. isolated from marine sponge Craniella sp.</title>
        <authorList>
            <person name="Li L."/>
            <person name="Xu Q.H."/>
            <person name="Lin H.W."/>
            <person name="Lu Y.H."/>
        </authorList>
    </citation>
    <scope>NUCLEOTIDE SEQUENCE [LARGE SCALE GENOMIC DNA]</scope>
    <source>
        <strain evidence="7 8">LHW63021</strain>
    </source>
</reference>
<evidence type="ECO:0000259" key="6">
    <source>
        <dbReference type="PROSITE" id="PS50977"/>
    </source>
</evidence>
<sequence length="352" mass="36738">MSTTVDPTGRPLPAAAGISVTVGTGAAAAATVAAGAKVAASATASATGASALQAAVRTRGRADPWRFRRRNVRNMLCLLLGGGMRADRPARRPGPPGGRCLTGRGEERGRPHTGISDKLSPTQATKCHDGIAAAMGRGTALMGGPMGRATSGPRRLARSDRQEVLLQAAAELVAAGPADAVSIEAVAERAGVSRPLVYKHFANRDDLLSAVYRREAALLHARLAEGVGRASTVEEMFRILVHGLLRAQAERGAVRATLRAGGGAVSAARRDQRGRNRATVRYFTARAVAEYDLDPVRAGAAVTLALSALETVLTHWCHDPTPERARTLEDAYVALAVGGLTHLAQTAPRPRE</sequence>
<keyword evidence="1" id="KW-0805">Transcription regulation</keyword>
<dbReference type="EMBL" id="QLYX01000002">
    <property type="protein sequence ID" value="RAY16438.1"/>
    <property type="molecule type" value="Genomic_DNA"/>
</dbReference>
<keyword evidence="8" id="KW-1185">Reference proteome</keyword>
<dbReference type="SUPFAM" id="SSF46689">
    <property type="entry name" value="Homeodomain-like"/>
    <property type="match status" value="1"/>
</dbReference>
<dbReference type="Pfam" id="PF00440">
    <property type="entry name" value="TetR_N"/>
    <property type="match status" value="1"/>
</dbReference>
<evidence type="ECO:0000256" key="1">
    <source>
        <dbReference type="ARBA" id="ARBA00023015"/>
    </source>
</evidence>
<evidence type="ECO:0000313" key="7">
    <source>
        <dbReference type="EMBL" id="RAY16438.1"/>
    </source>
</evidence>
<feature type="region of interest" description="Disordered" evidence="5">
    <location>
        <begin position="87"/>
        <end position="123"/>
    </location>
</feature>
<keyword evidence="2 4" id="KW-0238">DNA-binding</keyword>
<organism evidence="7 8">
    <name type="scientific">Actinomadura craniellae</name>
    <dbReference type="NCBI Taxonomy" id="2231787"/>
    <lineage>
        <taxon>Bacteria</taxon>
        <taxon>Bacillati</taxon>
        <taxon>Actinomycetota</taxon>
        <taxon>Actinomycetes</taxon>
        <taxon>Streptosporangiales</taxon>
        <taxon>Thermomonosporaceae</taxon>
        <taxon>Actinomadura</taxon>
    </lineage>
</organism>
<evidence type="ECO:0000256" key="5">
    <source>
        <dbReference type="SAM" id="MobiDB-lite"/>
    </source>
</evidence>
<dbReference type="PROSITE" id="PS50977">
    <property type="entry name" value="HTH_TETR_2"/>
    <property type="match status" value="1"/>
</dbReference>
<dbReference type="Gene3D" id="1.10.357.10">
    <property type="entry name" value="Tetracycline Repressor, domain 2"/>
    <property type="match status" value="1"/>
</dbReference>
<dbReference type="InterPro" id="IPR009057">
    <property type="entry name" value="Homeodomain-like_sf"/>
</dbReference>
<proteinExistence type="predicted"/>
<feature type="domain" description="HTH tetR-type" evidence="6">
    <location>
        <begin position="159"/>
        <end position="219"/>
    </location>
</feature>
<dbReference type="PANTHER" id="PTHR30055:SF234">
    <property type="entry name" value="HTH-TYPE TRANSCRIPTIONAL REGULATOR BETI"/>
    <property type="match status" value="1"/>
</dbReference>
<dbReference type="Proteomes" id="UP000251891">
    <property type="component" value="Unassembled WGS sequence"/>
</dbReference>
<evidence type="ECO:0000256" key="2">
    <source>
        <dbReference type="ARBA" id="ARBA00023125"/>
    </source>
</evidence>
<dbReference type="PRINTS" id="PR00455">
    <property type="entry name" value="HTHTETR"/>
</dbReference>
<name>A0A365HBQ8_9ACTN</name>
<comment type="caution">
    <text evidence="7">The sequence shown here is derived from an EMBL/GenBank/DDBJ whole genome shotgun (WGS) entry which is preliminary data.</text>
</comment>
<protein>
    <recommendedName>
        <fullName evidence="6">HTH tetR-type domain-containing protein</fullName>
    </recommendedName>
</protein>
<keyword evidence="3" id="KW-0804">Transcription</keyword>
<gene>
    <name evidence="7" type="ORF">DPM19_06075</name>
</gene>
<evidence type="ECO:0000256" key="4">
    <source>
        <dbReference type="PROSITE-ProRule" id="PRU00335"/>
    </source>
</evidence>
<dbReference type="InterPro" id="IPR001647">
    <property type="entry name" value="HTH_TetR"/>
</dbReference>
<evidence type="ECO:0000313" key="8">
    <source>
        <dbReference type="Proteomes" id="UP000251891"/>
    </source>
</evidence>
<dbReference type="GO" id="GO:0003700">
    <property type="term" value="F:DNA-binding transcription factor activity"/>
    <property type="evidence" value="ECO:0007669"/>
    <property type="project" value="TreeGrafter"/>
</dbReference>
<dbReference type="GO" id="GO:0000976">
    <property type="term" value="F:transcription cis-regulatory region binding"/>
    <property type="evidence" value="ECO:0007669"/>
    <property type="project" value="TreeGrafter"/>
</dbReference>
<dbReference type="InterPro" id="IPR050109">
    <property type="entry name" value="HTH-type_TetR-like_transc_reg"/>
</dbReference>
<dbReference type="AlphaFoldDB" id="A0A365HBQ8"/>
<evidence type="ECO:0000256" key="3">
    <source>
        <dbReference type="ARBA" id="ARBA00023163"/>
    </source>
</evidence>
<dbReference type="PANTHER" id="PTHR30055">
    <property type="entry name" value="HTH-TYPE TRANSCRIPTIONAL REGULATOR RUTR"/>
    <property type="match status" value="1"/>
</dbReference>